<proteinExistence type="predicted"/>
<dbReference type="EMBL" id="MT141188">
    <property type="protein sequence ID" value="QJA55899.1"/>
    <property type="molecule type" value="Genomic_DNA"/>
</dbReference>
<organism evidence="1">
    <name type="scientific">viral metagenome</name>
    <dbReference type="NCBI Taxonomy" id="1070528"/>
    <lineage>
        <taxon>unclassified sequences</taxon>
        <taxon>metagenomes</taxon>
        <taxon>organismal metagenomes</taxon>
    </lineage>
</organism>
<reference evidence="1" key="1">
    <citation type="submission" date="2020-03" db="EMBL/GenBank/DDBJ databases">
        <title>The deep terrestrial virosphere.</title>
        <authorList>
            <person name="Holmfeldt K."/>
            <person name="Nilsson E."/>
            <person name="Simone D."/>
            <person name="Lopez-Fernandez M."/>
            <person name="Wu X."/>
            <person name="de Brujin I."/>
            <person name="Lundin D."/>
            <person name="Andersson A."/>
            <person name="Bertilsson S."/>
            <person name="Dopson M."/>
        </authorList>
    </citation>
    <scope>NUCLEOTIDE SEQUENCE</scope>
    <source>
        <strain evidence="1">MM415B01970</strain>
    </source>
</reference>
<dbReference type="AlphaFoldDB" id="A0A6M3IEN1"/>
<accession>A0A6M3IEN1</accession>
<name>A0A6M3IEN1_9ZZZZ</name>
<gene>
    <name evidence="1" type="ORF">MM415B01970_0013</name>
</gene>
<protein>
    <submittedName>
        <fullName evidence="1">Uncharacterized protein</fullName>
    </submittedName>
</protein>
<sequence length="83" mass="9545">MQEAPVTMRQWTAEERAMVEALPCPGPLSPYLLRHIDKILERTGDMRAGIYNPRWKMIIDIDAAEAWCWRLLGLHEARLGSPT</sequence>
<evidence type="ECO:0000313" key="1">
    <source>
        <dbReference type="EMBL" id="QJA55899.1"/>
    </source>
</evidence>